<reference evidence="1 2" key="1">
    <citation type="submission" date="2016-09" db="EMBL/GenBank/DDBJ databases">
        <title>Extensive genetic diversity and differential bi-allelic expression allows diatom success in the polar Southern Ocean.</title>
        <authorList>
            <consortium name="DOE Joint Genome Institute"/>
            <person name="Mock T."/>
            <person name="Otillar R.P."/>
            <person name="Strauss J."/>
            <person name="Dupont C."/>
            <person name="Frickenhaus S."/>
            <person name="Maumus F."/>
            <person name="Mcmullan M."/>
            <person name="Sanges R."/>
            <person name="Schmutz J."/>
            <person name="Toseland A."/>
            <person name="Valas R."/>
            <person name="Veluchamy A."/>
            <person name="Ward B.J."/>
            <person name="Allen A."/>
            <person name="Barry K."/>
            <person name="Falciatore A."/>
            <person name="Ferrante M."/>
            <person name="Fortunato A.E."/>
            <person name="Gloeckner G."/>
            <person name="Gruber A."/>
            <person name="Hipkin R."/>
            <person name="Janech M."/>
            <person name="Kroth P."/>
            <person name="Leese F."/>
            <person name="Lindquist E."/>
            <person name="Lyon B.R."/>
            <person name="Martin J."/>
            <person name="Mayer C."/>
            <person name="Parker M."/>
            <person name="Quesneville H."/>
            <person name="Raymond J."/>
            <person name="Uhlig C."/>
            <person name="Valentin K.U."/>
            <person name="Worden A.Z."/>
            <person name="Armbrust E.V."/>
            <person name="Bowler C."/>
            <person name="Green B."/>
            <person name="Moulton V."/>
            <person name="Van Oosterhout C."/>
            <person name="Grigoriev I."/>
        </authorList>
    </citation>
    <scope>NUCLEOTIDE SEQUENCE [LARGE SCALE GENOMIC DNA]</scope>
    <source>
        <strain evidence="1 2">CCMP1102</strain>
    </source>
</reference>
<dbReference type="InParanoid" id="A0A1E7FAS7"/>
<dbReference type="EMBL" id="KV784359">
    <property type="protein sequence ID" value="OEU15244.1"/>
    <property type="molecule type" value="Genomic_DNA"/>
</dbReference>
<sequence>MPALEVVADVLTGFRFISGGAAVVELTKENINDSFPLEYGRVYNYTRELMDRRSVLDPALKFETQKGTKVESKPVLSPIVEALCNFYNANFGVIYVMYAPPGQGKTFGGQAFLKHWYQFDEGENVRGFMVTGQSLDKNYMLHLRGVLKAKEEMEGWIHPLLLALDEPKGCQPSLL</sequence>
<dbReference type="Proteomes" id="UP000095751">
    <property type="component" value="Unassembled WGS sequence"/>
</dbReference>
<feature type="non-terminal residue" evidence="1">
    <location>
        <position position="175"/>
    </location>
</feature>
<evidence type="ECO:0000313" key="1">
    <source>
        <dbReference type="EMBL" id="OEU15244.1"/>
    </source>
</evidence>
<keyword evidence="2" id="KW-1185">Reference proteome</keyword>
<protein>
    <submittedName>
        <fullName evidence="1">Uncharacterized protein</fullName>
    </submittedName>
</protein>
<evidence type="ECO:0000313" key="2">
    <source>
        <dbReference type="Proteomes" id="UP000095751"/>
    </source>
</evidence>
<organism evidence="1 2">
    <name type="scientific">Fragilariopsis cylindrus CCMP1102</name>
    <dbReference type="NCBI Taxonomy" id="635003"/>
    <lineage>
        <taxon>Eukaryota</taxon>
        <taxon>Sar</taxon>
        <taxon>Stramenopiles</taxon>
        <taxon>Ochrophyta</taxon>
        <taxon>Bacillariophyta</taxon>
        <taxon>Bacillariophyceae</taxon>
        <taxon>Bacillariophycidae</taxon>
        <taxon>Bacillariales</taxon>
        <taxon>Bacillariaceae</taxon>
        <taxon>Fragilariopsis</taxon>
    </lineage>
</organism>
<dbReference type="KEGG" id="fcy:FRACYDRAFT_218213"/>
<name>A0A1E7FAS7_9STRA</name>
<gene>
    <name evidence="1" type="ORF">FRACYDRAFT_218213</name>
</gene>
<accession>A0A1E7FAS7</accession>
<dbReference type="AlphaFoldDB" id="A0A1E7FAS7"/>
<proteinExistence type="predicted"/>